<comment type="caution">
    <text evidence="1">The sequence shown here is derived from an EMBL/GenBank/DDBJ whole genome shotgun (WGS) entry which is preliminary data.</text>
</comment>
<reference evidence="1" key="1">
    <citation type="submission" date="2020-08" db="EMBL/GenBank/DDBJ databases">
        <title>Multicomponent nature underlies the extraordinary mechanical properties of spider dragline silk.</title>
        <authorList>
            <person name="Kono N."/>
            <person name="Nakamura H."/>
            <person name="Mori M."/>
            <person name="Yoshida Y."/>
            <person name="Ohtoshi R."/>
            <person name="Malay A.D."/>
            <person name="Moran D.A.P."/>
            <person name="Tomita M."/>
            <person name="Numata K."/>
            <person name="Arakawa K."/>
        </authorList>
    </citation>
    <scope>NUCLEOTIDE SEQUENCE</scope>
</reference>
<organism evidence="1 2">
    <name type="scientific">Trichonephila inaurata madagascariensis</name>
    <dbReference type="NCBI Taxonomy" id="2747483"/>
    <lineage>
        <taxon>Eukaryota</taxon>
        <taxon>Metazoa</taxon>
        <taxon>Ecdysozoa</taxon>
        <taxon>Arthropoda</taxon>
        <taxon>Chelicerata</taxon>
        <taxon>Arachnida</taxon>
        <taxon>Araneae</taxon>
        <taxon>Araneomorphae</taxon>
        <taxon>Entelegynae</taxon>
        <taxon>Araneoidea</taxon>
        <taxon>Nephilidae</taxon>
        <taxon>Trichonephila</taxon>
        <taxon>Trichonephila inaurata</taxon>
    </lineage>
</organism>
<name>A0A8X6XET6_9ARAC</name>
<proteinExistence type="predicted"/>
<gene>
    <name evidence="1" type="ORF">TNIN_445711</name>
</gene>
<accession>A0A8X6XET6</accession>
<dbReference type="EMBL" id="BMAV01008606">
    <property type="protein sequence ID" value="GFY52295.1"/>
    <property type="molecule type" value="Genomic_DNA"/>
</dbReference>
<keyword evidence="2" id="KW-1185">Reference proteome</keyword>
<evidence type="ECO:0000313" key="1">
    <source>
        <dbReference type="EMBL" id="GFY52295.1"/>
    </source>
</evidence>
<evidence type="ECO:0000313" key="2">
    <source>
        <dbReference type="Proteomes" id="UP000886998"/>
    </source>
</evidence>
<dbReference type="Proteomes" id="UP000886998">
    <property type="component" value="Unassembled WGS sequence"/>
</dbReference>
<dbReference type="AlphaFoldDB" id="A0A8X6XET6"/>
<sequence length="81" mass="9729">MHSVCPRYHCLRHPSAEKTNWKVHDSAISEHYRMITTFSLNQEPFQESKNSRNFRKANWFGFTQEQENPLNLKVNGLRRPR</sequence>
<protein>
    <submittedName>
        <fullName evidence="1">Uncharacterized protein</fullName>
    </submittedName>
</protein>